<comment type="caution">
    <text evidence="3">The sequence shown here is derived from an EMBL/GenBank/DDBJ whole genome shotgun (WGS) entry which is preliminary data.</text>
</comment>
<feature type="transmembrane region" description="Helical" evidence="1">
    <location>
        <begin position="171"/>
        <end position="193"/>
    </location>
</feature>
<sequence length="249" mass="28130">MAADPEGSIFQRFDYLSARNLLYLQSNLNELQAKLDDLNKFGAEVRIRDEETRLSAKAYSDLKTKAQWYIKEAERNGAASMEGWTVARGDKGEGTLGKNALERTEVHKQIKEAMREYHEADLVTLVQADDDRLSRVLRHVFGRWFRDRKRNPQPDLDLYYFSEDRIQLTSYIITIIFSGILLLGAMACLGILNDKSWKLRLGLLAIFTSLFAVVIGLLTNAKRNKIFASTAAYAAVLAVYVSANLGPSD</sequence>
<feature type="domain" description="DUF6594" evidence="2">
    <location>
        <begin position="1"/>
        <end position="238"/>
    </location>
</feature>
<evidence type="ECO:0000256" key="1">
    <source>
        <dbReference type="SAM" id="Phobius"/>
    </source>
</evidence>
<evidence type="ECO:0000313" key="4">
    <source>
        <dbReference type="Proteomes" id="UP000566819"/>
    </source>
</evidence>
<evidence type="ECO:0000313" key="3">
    <source>
        <dbReference type="EMBL" id="KAF4637918.1"/>
    </source>
</evidence>
<dbReference type="PANTHER" id="PTHR34502:SF4">
    <property type="entry name" value="DUF6594 DOMAIN-CONTAINING PROTEIN"/>
    <property type="match status" value="1"/>
</dbReference>
<accession>A0A8H4W866</accession>
<dbReference type="OrthoDB" id="3533814at2759"/>
<name>A0A8H4W866_9HELO</name>
<gene>
    <name evidence="3" type="ORF">G7Y89_g136</name>
</gene>
<dbReference type="EMBL" id="JAAMPI010000005">
    <property type="protein sequence ID" value="KAF4637918.1"/>
    <property type="molecule type" value="Genomic_DNA"/>
</dbReference>
<keyword evidence="1" id="KW-0472">Membrane</keyword>
<dbReference type="PANTHER" id="PTHR34502">
    <property type="entry name" value="DUF6594 DOMAIN-CONTAINING PROTEIN-RELATED"/>
    <property type="match status" value="1"/>
</dbReference>
<dbReference type="Pfam" id="PF20237">
    <property type="entry name" value="DUF6594"/>
    <property type="match status" value="1"/>
</dbReference>
<keyword evidence="4" id="KW-1185">Reference proteome</keyword>
<evidence type="ECO:0000259" key="2">
    <source>
        <dbReference type="Pfam" id="PF20237"/>
    </source>
</evidence>
<organism evidence="3 4">
    <name type="scientific">Cudoniella acicularis</name>
    <dbReference type="NCBI Taxonomy" id="354080"/>
    <lineage>
        <taxon>Eukaryota</taxon>
        <taxon>Fungi</taxon>
        <taxon>Dikarya</taxon>
        <taxon>Ascomycota</taxon>
        <taxon>Pezizomycotina</taxon>
        <taxon>Leotiomycetes</taxon>
        <taxon>Helotiales</taxon>
        <taxon>Tricladiaceae</taxon>
        <taxon>Cudoniella</taxon>
    </lineage>
</organism>
<feature type="transmembrane region" description="Helical" evidence="1">
    <location>
        <begin position="226"/>
        <end position="243"/>
    </location>
</feature>
<proteinExistence type="predicted"/>
<dbReference type="Proteomes" id="UP000566819">
    <property type="component" value="Unassembled WGS sequence"/>
</dbReference>
<keyword evidence="1" id="KW-0812">Transmembrane</keyword>
<keyword evidence="1" id="KW-1133">Transmembrane helix</keyword>
<dbReference type="InterPro" id="IPR046529">
    <property type="entry name" value="DUF6594"/>
</dbReference>
<reference evidence="3 4" key="1">
    <citation type="submission" date="2020-03" db="EMBL/GenBank/DDBJ databases">
        <title>Draft Genome Sequence of Cudoniella acicularis.</title>
        <authorList>
            <person name="Buettner E."/>
            <person name="Kellner H."/>
        </authorList>
    </citation>
    <scope>NUCLEOTIDE SEQUENCE [LARGE SCALE GENOMIC DNA]</scope>
    <source>
        <strain evidence="3 4">DSM 108380</strain>
    </source>
</reference>
<dbReference type="AlphaFoldDB" id="A0A8H4W866"/>
<feature type="transmembrane region" description="Helical" evidence="1">
    <location>
        <begin position="199"/>
        <end position="219"/>
    </location>
</feature>
<protein>
    <recommendedName>
        <fullName evidence="2">DUF6594 domain-containing protein</fullName>
    </recommendedName>
</protein>